<dbReference type="Proteomes" id="UP000266673">
    <property type="component" value="Unassembled WGS sequence"/>
</dbReference>
<organism evidence="1 2">
    <name type="scientific">Gigaspora rosea</name>
    <dbReference type="NCBI Taxonomy" id="44941"/>
    <lineage>
        <taxon>Eukaryota</taxon>
        <taxon>Fungi</taxon>
        <taxon>Fungi incertae sedis</taxon>
        <taxon>Mucoromycota</taxon>
        <taxon>Glomeromycotina</taxon>
        <taxon>Glomeromycetes</taxon>
        <taxon>Diversisporales</taxon>
        <taxon>Gigasporaceae</taxon>
        <taxon>Gigaspora</taxon>
    </lineage>
</organism>
<accession>A0A397VBA4</accession>
<dbReference type="EMBL" id="QKWP01000619">
    <property type="protein sequence ID" value="RIB17273.1"/>
    <property type="molecule type" value="Genomic_DNA"/>
</dbReference>
<gene>
    <name evidence="1" type="ORF">C2G38_2187818</name>
</gene>
<reference evidence="1 2" key="1">
    <citation type="submission" date="2018-06" db="EMBL/GenBank/DDBJ databases">
        <title>Comparative genomics reveals the genomic features of Rhizophagus irregularis, R. cerebriforme, R. diaphanum and Gigaspora rosea, and their symbiotic lifestyle signature.</title>
        <authorList>
            <person name="Morin E."/>
            <person name="San Clemente H."/>
            <person name="Chen E.C.H."/>
            <person name="De La Providencia I."/>
            <person name="Hainaut M."/>
            <person name="Kuo A."/>
            <person name="Kohler A."/>
            <person name="Murat C."/>
            <person name="Tang N."/>
            <person name="Roy S."/>
            <person name="Loubradou J."/>
            <person name="Henrissat B."/>
            <person name="Grigoriev I.V."/>
            <person name="Corradi N."/>
            <person name="Roux C."/>
            <person name="Martin F.M."/>
        </authorList>
    </citation>
    <scope>NUCLEOTIDE SEQUENCE [LARGE SCALE GENOMIC DNA]</scope>
    <source>
        <strain evidence="1 2">DAOM 194757</strain>
    </source>
</reference>
<name>A0A397VBA4_9GLOM</name>
<evidence type="ECO:0000313" key="2">
    <source>
        <dbReference type="Proteomes" id="UP000266673"/>
    </source>
</evidence>
<keyword evidence="2" id="KW-1185">Reference proteome</keyword>
<protein>
    <submittedName>
        <fullName evidence="1">Uncharacterized protein</fullName>
    </submittedName>
</protein>
<evidence type="ECO:0000313" key="1">
    <source>
        <dbReference type="EMBL" id="RIB17273.1"/>
    </source>
</evidence>
<sequence length="50" mass="5737">MNRNPQPYSHFFQVFLENVFNDIKSNLSGPPEGSTLDAIPATQLWELPIY</sequence>
<dbReference type="AlphaFoldDB" id="A0A397VBA4"/>
<comment type="caution">
    <text evidence="1">The sequence shown here is derived from an EMBL/GenBank/DDBJ whole genome shotgun (WGS) entry which is preliminary data.</text>
</comment>
<proteinExistence type="predicted"/>